<dbReference type="Proteomes" id="UP001140562">
    <property type="component" value="Unassembled WGS sequence"/>
</dbReference>
<feature type="compositionally biased region" description="Acidic residues" evidence="7">
    <location>
        <begin position="871"/>
        <end position="889"/>
    </location>
</feature>
<keyword evidence="10" id="KW-1185">Reference proteome</keyword>
<name>A0A9W9BYE9_9PLEO</name>
<dbReference type="InterPro" id="IPR045297">
    <property type="entry name" value="Complex1_LYR_LYRM4"/>
</dbReference>
<evidence type="ECO:0000313" key="10">
    <source>
        <dbReference type="Proteomes" id="UP001140562"/>
    </source>
</evidence>
<dbReference type="CDD" id="cd20264">
    <property type="entry name" value="Complex1_LYR_LYRM4"/>
    <property type="match status" value="1"/>
</dbReference>
<dbReference type="PANTHER" id="PTHR15316:SF1">
    <property type="entry name" value="SPLICING FACTOR 3A SUBUNIT 1"/>
    <property type="match status" value="1"/>
</dbReference>
<dbReference type="GO" id="GO:0045292">
    <property type="term" value="P:mRNA cis splicing, via spliceosome"/>
    <property type="evidence" value="ECO:0007669"/>
    <property type="project" value="InterPro"/>
</dbReference>
<evidence type="ECO:0000256" key="7">
    <source>
        <dbReference type="SAM" id="MobiDB-lite"/>
    </source>
</evidence>
<feature type="compositionally biased region" description="Low complexity" evidence="7">
    <location>
        <begin position="956"/>
        <end position="968"/>
    </location>
</feature>
<dbReference type="PROSITE" id="PS50128">
    <property type="entry name" value="SURP"/>
    <property type="match status" value="2"/>
</dbReference>
<dbReference type="GO" id="GO:0016226">
    <property type="term" value="P:iron-sulfur cluster assembly"/>
    <property type="evidence" value="ECO:0007669"/>
    <property type="project" value="InterPro"/>
</dbReference>
<feature type="compositionally biased region" description="Basic and acidic residues" evidence="7">
    <location>
        <begin position="344"/>
        <end position="360"/>
    </location>
</feature>
<feature type="compositionally biased region" description="Basic and acidic residues" evidence="7">
    <location>
        <begin position="850"/>
        <end position="867"/>
    </location>
</feature>
<evidence type="ECO:0000313" key="9">
    <source>
        <dbReference type="EMBL" id="KAJ4334847.1"/>
    </source>
</evidence>
<keyword evidence="5" id="KW-0508">mRNA splicing</keyword>
<dbReference type="AlphaFoldDB" id="A0A9W9BYE9"/>
<feature type="region of interest" description="Disordered" evidence="7">
    <location>
        <begin position="792"/>
        <end position="824"/>
    </location>
</feature>
<dbReference type="Pfam" id="PF01805">
    <property type="entry name" value="Surp"/>
    <property type="match status" value="2"/>
</dbReference>
<feature type="region of interest" description="Disordered" evidence="7">
    <location>
        <begin position="344"/>
        <end position="371"/>
    </location>
</feature>
<evidence type="ECO:0000256" key="5">
    <source>
        <dbReference type="ARBA" id="ARBA00023187"/>
    </source>
</evidence>
<feature type="domain" description="SURP motif" evidence="8">
    <location>
        <begin position="129"/>
        <end position="171"/>
    </location>
</feature>
<feature type="region of interest" description="Disordered" evidence="7">
    <location>
        <begin position="643"/>
        <end position="678"/>
    </location>
</feature>
<dbReference type="Gene3D" id="1.10.10.790">
    <property type="entry name" value="Surp module"/>
    <property type="match status" value="2"/>
</dbReference>
<comment type="subcellular location">
    <subcellularLocation>
        <location evidence="1">Nucleus</location>
    </subcellularLocation>
</comment>
<dbReference type="Pfam" id="PF05347">
    <property type="entry name" value="Complex1_LYR"/>
    <property type="match status" value="1"/>
</dbReference>
<dbReference type="GO" id="GO:0000381">
    <property type="term" value="P:regulation of alternative mRNA splicing, via spliceosome"/>
    <property type="evidence" value="ECO:0007669"/>
    <property type="project" value="TreeGrafter"/>
</dbReference>
<feature type="domain" description="SURP motif" evidence="8">
    <location>
        <begin position="32"/>
        <end position="78"/>
    </location>
</feature>
<dbReference type="GO" id="GO:0071013">
    <property type="term" value="C:catalytic step 2 spliceosome"/>
    <property type="evidence" value="ECO:0007669"/>
    <property type="project" value="TreeGrafter"/>
</dbReference>
<organism evidence="9 10">
    <name type="scientific">Didymella glomerata</name>
    <dbReference type="NCBI Taxonomy" id="749621"/>
    <lineage>
        <taxon>Eukaryota</taxon>
        <taxon>Fungi</taxon>
        <taxon>Dikarya</taxon>
        <taxon>Ascomycota</taxon>
        <taxon>Pezizomycotina</taxon>
        <taxon>Dothideomycetes</taxon>
        <taxon>Pleosporomycetidae</taxon>
        <taxon>Pleosporales</taxon>
        <taxon>Pleosporineae</taxon>
        <taxon>Didymellaceae</taxon>
        <taxon>Didymella</taxon>
    </lineage>
</organism>
<dbReference type="InterPro" id="IPR035967">
    <property type="entry name" value="SWAP/Surp_sf"/>
</dbReference>
<feature type="region of interest" description="Disordered" evidence="7">
    <location>
        <begin position="91"/>
        <end position="110"/>
    </location>
</feature>
<keyword evidence="6" id="KW-0539">Nucleus</keyword>
<sequence length="1098" mass="120665">MAVANGDSAAATDLDVKPPENIVIPPASVRASVAKTADFVHRRGDQALAGLKQRIANDTKSQSQVTFILDDDPYNQYFLWYLEQLRAGHGPSAKSAAQPVPEKPKGPPEPAAFRFSARMPNISAKDLEVMKLTALYTARVGENWLKELRNRESGNFQFEFLRANHSFFQFFRSLVEQYKILLEDEQTVQGRIAELQENISNRFHVLERAKGRAQYVKYVSAQKEKEEKKAEDEKREYATIDWHDFTVIATVLFDEADDAADLPPPALLNDLQSQSLEQKAAVSLSTRRLEEAMPDEQTYYNVSQQAPALHQAYQVPPPMPMTPVAYPQYAPPPQDYAYMAAQRQREEEQARAQAEADARARQQAATRGAPGRIVTDYVPRAAKKANVATVVCPNCKQNIPANEIDEHIRIELLDPRWKEQRDKAEQRYSTTINTADVANNLKRFASQRDDIYDGATGQHVSAEEEARRKRAAVSYDGQPDPTTKGDMPYQVRSLYRSLLRQSSQFAAYNFREYAKRRTRDAFREHQKEAEERRVQELMQKGLKELQMLKRQTVISQFYQIDKLVVEGGREGKQTGDRNDIIRQKDHGQGRGQIEHNVLEGLPINQYREIEVTIGPNAADSKPLDANAWPELPMPRDSHMLPEHSQQLLRAARSGRTIQPPAPPEDDDNDVKDEEPEHKQMPVGFTVKKYAKVARHNEAPEPEYLAKRRKGLPSQYMNGQVQAPLRETKVKKLDAEGNIAVYKVLAPEGQTVEGEVAPTDAAIEVAPVIAAPGTVVEGVGVVNAEGIVVANDILQQTPPRRRPPPPKKKKMKHIPRPGPGRGRKRVDFVEGAEGQGTPVPGADGAIPAIRDLKESEGGSVEPSDRDTPMGEAGEDEESGEEGSEDEDQEDGTPVSPSKASTPVPAAPTSAPVVEMTDAPDIAAPTEPAIVTEASTTIELETLQTPVEVTLPETTSVPEPIQPTEPTTIQDRPSSPELPMPGANHSRQNSDIQIPTLATITEPIALEAAPLEPATTDPALSDAAPVEAIASDPIPAPVPSTEAKSIPASVDVPAGEPADDSVSVPAPEPTTAPSEQQPPAAPTGDTPDLLGSLEAELDKE</sequence>
<dbReference type="SMART" id="SM00648">
    <property type="entry name" value="SWAP"/>
    <property type="match status" value="2"/>
</dbReference>
<dbReference type="OrthoDB" id="447637at2759"/>
<evidence type="ECO:0000256" key="1">
    <source>
        <dbReference type="ARBA" id="ARBA00004123"/>
    </source>
</evidence>
<evidence type="ECO:0000259" key="8">
    <source>
        <dbReference type="PROSITE" id="PS50128"/>
    </source>
</evidence>
<dbReference type="InterPro" id="IPR022030">
    <property type="entry name" value="SF3A1_dom"/>
</dbReference>
<feature type="compositionally biased region" description="Low complexity" evidence="7">
    <location>
        <begin position="890"/>
        <end position="912"/>
    </location>
</feature>
<feature type="region of interest" description="Disordered" evidence="7">
    <location>
        <begin position="456"/>
        <end position="488"/>
    </location>
</feature>
<keyword evidence="4" id="KW-0677">Repeat</keyword>
<reference evidence="9" key="1">
    <citation type="submission" date="2022-10" db="EMBL/GenBank/DDBJ databases">
        <title>Tapping the CABI collections for fungal endophytes: first genome assemblies for Collariella, Neodidymelliopsis, Ascochyta clinopodiicola, Didymella pomorum, Didymosphaeria variabile, Neocosmospora piperis and Neocucurbitaria cava.</title>
        <authorList>
            <person name="Hill R."/>
        </authorList>
    </citation>
    <scope>NUCLEOTIDE SEQUENCE</scope>
    <source>
        <strain evidence="9">IMI 360193</strain>
    </source>
</reference>
<dbReference type="InterPro" id="IPR008011">
    <property type="entry name" value="Complex1_LYR_dom"/>
</dbReference>
<proteinExistence type="predicted"/>
<dbReference type="GO" id="GO:0005686">
    <property type="term" value="C:U2 snRNP"/>
    <property type="evidence" value="ECO:0007669"/>
    <property type="project" value="TreeGrafter"/>
</dbReference>
<keyword evidence="2" id="KW-0507">mRNA processing</keyword>
<protein>
    <submittedName>
        <fullName evidence="9">SF3a splicing factor complex subunit</fullName>
    </submittedName>
</protein>
<keyword evidence="3" id="KW-0747">Spliceosome</keyword>
<evidence type="ECO:0000256" key="4">
    <source>
        <dbReference type="ARBA" id="ARBA00022737"/>
    </source>
</evidence>
<dbReference type="SUPFAM" id="SSF109905">
    <property type="entry name" value="Surp module (SWAP domain)"/>
    <property type="match status" value="2"/>
</dbReference>
<feature type="region of interest" description="Disordered" evidence="7">
    <location>
        <begin position="850"/>
        <end position="988"/>
    </location>
</feature>
<dbReference type="Pfam" id="PF12230">
    <property type="entry name" value="PRP21_like_P"/>
    <property type="match status" value="1"/>
</dbReference>
<dbReference type="InterPro" id="IPR045146">
    <property type="entry name" value="SF3A1"/>
</dbReference>
<dbReference type="InterPro" id="IPR000061">
    <property type="entry name" value="Surp"/>
</dbReference>
<feature type="compositionally biased region" description="Acidic residues" evidence="7">
    <location>
        <begin position="663"/>
        <end position="673"/>
    </location>
</feature>
<feature type="compositionally biased region" description="Basic residues" evidence="7">
    <location>
        <begin position="798"/>
        <end position="814"/>
    </location>
</feature>
<evidence type="ECO:0000256" key="6">
    <source>
        <dbReference type="ARBA" id="ARBA00023242"/>
    </source>
</evidence>
<evidence type="ECO:0000256" key="2">
    <source>
        <dbReference type="ARBA" id="ARBA00022664"/>
    </source>
</evidence>
<comment type="caution">
    <text evidence="9">The sequence shown here is derived from an EMBL/GenBank/DDBJ whole genome shotgun (WGS) entry which is preliminary data.</text>
</comment>
<dbReference type="EMBL" id="JAPEUV010000070">
    <property type="protein sequence ID" value="KAJ4334847.1"/>
    <property type="molecule type" value="Genomic_DNA"/>
</dbReference>
<accession>A0A9W9BYE9</accession>
<gene>
    <name evidence="9" type="primary">PRP21</name>
    <name evidence="9" type="ORF">N0V87_006542</name>
</gene>
<dbReference type="PANTHER" id="PTHR15316">
    <property type="entry name" value="SPLICEOSOME ASSOCIATED PROTEIN 114/SWAP SPLICING FACTOR-RELATED"/>
    <property type="match status" value="1"/>
</dbReference>
<dbReference type="GO" id="GO:0071004">
    <property type="term" value="C:U2-type prespliceosome"/>
    <property type="evidence" value="ECO:0007669"/>
    <property type="project" value="TreeGrafter"/>
</dbReference>
<dbReference type="FunFam" id="1.10.10.790:FF:000001">
    <property type="entry name" value="Splicing factor 3a, subunit 1"/>
    <property type="match status" value="1"/>
</dbReference>
<feature type="compositionally biased region" description="Polar residues" evidence="7">
    <location>
        <begin position="931"/>
        <end position="955"/>
    </location>
</feature>
<feature type="region of interest" description="Disordered" evidence="7">
    <location>
        <begin position="1006"/>
        <end position="1098"/>
    </location>
</feature>
<dbReference type="GO" id="GO:0003723">
    <property type="term" value="F:RNA binding"/>
    <property type="evidence" value="ECO:0007669"/>
    <property type="project" value="InterPro"/>
</dbReference>
<evidence type="ECO:0000256" key="3">
    <source>
        <dbReference type="ARBA" id="ARBA00022728"/>
    </source>
</evidence>